<name>K6WAA1_9MICO</name>
<keyword evidence="2" id="KW-0812">Transmembrane</keyword>
<proteinExistence type="predicted"/>
<feature type="region of interest" description="Disordered" evidence="1">
    <location>
        <begin position="1"/>
        <end position="20"/>
    </location>
</feature>
<dbReference type="EMBL" id="BAHD01000032">
    <property type="protein sequence ID" value="GAB96130.1"/>
    <property type="molecule type" value="Genomic_DNA"/>
</dbReference>
<sequence length="75" mass="8049">MGTPPTSMEDLPERPPDTARQPLVTERFVLLAIAALIIGGVMGWLSFMAMNSIYLALITALASAGTTLAQLDRIF</sequence>
<dbReference type="RefSeq" id="WP_006592662.1">
    <property type="nucleotide sequence ID" value="NZ_BAHD01000032.1"/>
</dbReference>
<evidence type="ECO:0000256" key="1">
    <source>
        <dbReference type="SAM" id="MobiDB-lite"/>
    </source>
</evidence>
<gene>
    <name evidence="3" type="ORF">KILIM_032_00150</name>
</gene>
<dbReference type="Proteomes" id="UP000008366">
    <property type="component" value="Unassembled WGS sequence"/>
</dbReference>
<protein>
    <submittedName>
        <fullName evidence="3">Uncharacterized protein</fullName>
    </submittedName>
</protein>
<keyword evidence="2" id="KW-0472">Membrane</keyword>
<feature type="transmembrane region" description="Helical" evidence="2">
    <location>
        <begin position="53"/>
        <end position="71"/>
    </location>
</feature>
<evidence type="ECO:0000313" key="4">
    <source>
        <dbReference type="Proteomes" id="UP000008366"/>
    </source>
</evidence>
<comment type="caution">
    <text evidence="3">The sequence shown here is derived from an EMBL/GenBank/DDBJ whole genome shotgun (WGS) entry which is preliminary data.</text>
</comment>
<keyword evidence="2" id="KW-1133">Transmembrane helix</keyword>
<evidence type="ECO:0000256" key="2">
    <source>
        <dbReference type="SAM" id="Phobius"/>
    </source>
</evidence>
<evidence type="ECO:0000313" key="3">
    <source>
        <dbReference type="EMBL" id="GAB96130.1"/>
    </source>
</evidence>
<organism evidence="3 4">
    <name type="scientific">Kineosphaera limosa NBRC 100340</name>
    <dbReference type="NCBI Taxonomy" id="1184609"/>
    <lineage>
        <taxon>Bacteria</taxon>
        <taxon>Bacillati</taxon>
        <taxon>Actinomycetota</taxon>
        <taxon>Actinomycetes</taxon>
        <taxon>Micrococcales</taxon>
        <taxon>Dermatophilaceae</taxon>
        <taxon>Kineosphaera</taxon>
    </lineage>
</organism>
<dbReference type="AlphaFoldDB" id="K6WAA1"/>
<reference evidence="3 4" key="1">
    <citation type="submission" date="2012-08" db="EMBL/GenBank/DDBJ databases">
        <title>Whole genome shotgun sequence of Kineosphaera limosa NBRC 100340.</title>
        <authorList>
            <person name="Yoshida I."/>
            <person name="Isaki S."/>
            <person name="Hosoyama A."/>
            <person name="Tsuchikane K."/>
            <person name="Katsumata H."/>
            <person name="Ando Y."/>
            <person name="Ohji S."/>
            <person name="Hamada M."/>
            <person name="Tamura T."/>
            <person name="Yamazoe A."/>
            <person name="Yamazaki S."/>
            <person name="Fujita N."/>
        </authorList>
    </citation>
    <scope>NUCLEOTIDE SEQUENCE [LARGE SCALE GENOMIC DNA]</scope>
    <source>
        <strain evidence="3 4">NBRC 100340</strain>
    </source>
</reference>
<feature type="transmembrane region" description="Helical" evidence="2">
    <location>
        <begin position="28"/>
        <end position="47"/>
    </location>
</feature>
<accession>K6WAA1</accession>
<keyword evidence="4" id="KW-1185">Reference proteome</keyword>